<keyword evidence="9" id="KW-1185">Reference proteome</keyword>
<feature type="chain" id="PRO_5032563801" description="CBM1 domain-containing protein" evidence="6">
    <location>
        <begin position="18"/>
        <end position="384"/>
    </location>
</feature>
<dbReference type="SMART" id="SM00236">
    <property type="entry name" value="fCBD"/>
    <property type="match status" value="1"/>
</dbReference>
<evidence type="ECO:0000256" key="1">
    <source>
        <dbReference type="ARBA" id="ARBA00005641"/>
    </source>
</evidence>
<evidence type="ECO:0000313" key="8">
    <source>
        <dbReference type="EMBL" id="CAF0899261.1"/>
    </source>
</evidence>
<dbReference type="GO" id="GO:0005576">
    <property type="term" value="C:extracellular region"/>
    <property type="evidence" value="ECO:0007669"/>
    <property type="project" value="InterPro"/>
</dbReference>
<dbReference type="OrthoDB" id="8185432at2759"/>
<feature type="domain" description="CBM1" evidence="7">
    <location>
        <begin position="17"/>
        <end position="53"/>
    </location>
</feature>
<evidence type="ECO:0000256" key="2">
    <source>
        <dbReference type="ARBA" id="ARBA00022729"/>
    </source>
</evidence>
<organism evidence="8 9">
    <name type="scientific">Brachionus calyciflorus</name>
    <dbReference type="NCBI Taxonomy" id="104777"/>
    <lineage>
        <taxon>Eukaryota</taxon>
        <taxon>Metazoa</taxon>
        <taxon>Spiralia</taxon>
        <taxon>Gnathifera</taxon>
        <taxon>Rotifera</taxon>
        <taxon>Eurotatoria</taxon>
        <taxon>Monogononta</taxon>
        <taxon>Pseudotrocha</taxon>
        <taxon>Ploima</taxon>
        <taxon>Brachionidae</taxon>
        <taxon>Brachionus</taxon>
    </lineage>
</organism>
<dbReference type="GO" id="GO:0009251">
    <property type="term" value="P:glucan catabolic process"/>
    <property type="evidence" value="ECO:0007669"/>
    <property type="project" value="TreeGrafter"/>
</dbReference>
<comment type="caution">
    <text evidence="8">The sequence shown here is derived from an EMBL/GenBank/DDBJ whole genome shotgun (WGS) entry which is preliminary data.</text>
</comment>
<dbReference type="Gene3D" id="3.20.20.80">
    <property type="entry name" value="Glycosidases"/>
    <property type="match status" value="1"/>
</dbReference>
<dbReference type="Pfam" id="PF00150">
    <property type="entry name" value="Cellulase"/>
    <property type="match status" value="1"/>
</dbReference>
<dbReference type="SUPFAM" id="SSF57180">
    <property type="entry name" value="Cellulose-binding domain"/>
    <property type="match status" value="1"/>
</dbReference>
<gene>
    <name evidence="8" type="ORF">OXX778_LOCUS11314</name>
</gene>
<dbReference type="GO" id="GO:0030248">
    <property type="term" value="F:cellulose binding"/>
    <property type="evidence" value="ECO:0007669"/>
    <property type="project" value="InterPro"/>
</dbReference>
<evidence type="ECO:0000256" key="5">
    <source>
        <dbReference type="RuleBase" id="RU361153"/>
    </source>
</evidence>
<dbReference type="InterPro" id="IPR001547">
    <property type="entry name" value="Glyco_hydro_5"/>
</dbReference>
<dbReference type="EMBL" id="CAJNOC010001898">
    <property type="protein sequence ID" value="CAF0899261.1"/>
    <property type="molecule type" value="Genomic_DNA"/>
</dbReference>
<reference evidence="8" key="1">
    <citation type="submission" date="2021-02" db="EMBL/GenBank/DDBJ databases">
        <authorList>
            <person name="Nowell W R."/>
        </authorList>
    </citation>
    <scope>NUCLEOTIDE SEQUENCE</scope>
    <source>
        <strain evidence="8">Ploen Becks lab</strain>
    </source>
</reference>
<dbReference type="InterPro" id="IPR000254">
    <property type="entry name" value="CBD"/>
</dbReference>
<comment type="similarity">
    <text evidence="1 5">Belongs to the glycosyl hydrolase 5 (cellulase A) family.</text>
</comment>
<dbReference type="PANTHER" id="PTHR34142">
    <property type="entry name" value="ENDO-BETA-1,4-GLUCANASE A"/>
    <property type="match status" value="1"/>
</dbReference>
<accession>A0A813ZIB5</accession>
<dbReference type="InterPro" id="IPR017853">
    <property type="entry name" value="GH"/>
</dbReference>
<evidence type="ECO:0000256" key="3">
    <source>
        <dbReference type="ARBA" id="ARBA00022801"/>
    </source>
</evidence>
<dbReference type="InterPro" id="IPR035971">
    <property type="entry name" value="CBD_sf"/>
</dbReference>
<dbReference type="AlphaFoldDB" id="A0A813ZIB5"/>
<proteinExistence type="inferred from homology"/>
<evidence type="ECO:0000256" key="6">
    <source>
        <dbReference type="SAM" id="SignalP"/>
    </source>
</evidence>
<dbReference type="SUPFAM" id="SSF51445">
    <property type="entry name" value="(Trans)glycosidases"/>
    <property type="match status" value="1"/>
</dbReference>
<protein>
    <recommendedName>
        <fullName evidence="7">CBM1 domain-containing protein</fullName>
    </recommendedName>
</protein>
<sequence length="384" mass="43045">MLKLVIVSLALIQLSSAVVQEWSQCGGTGYAGDSACASGTTCSFFSDAFWRCERFDYGFKVGVRQILDCNGKEFLIRGVNSANADWDNHYRYYARKSLKSISTLGANTVRIQWRIGVTGNLVMADLENAIKEAIRNKMAVIVQLHDATGSSDPSQVTRLAQWFADNIYVFQRYHRFLMINIANEWSPFGTSAQVWHDAYKTAISIIRNKGWKGILIIDAPAYAQDPTAIESHGQSLVNHDKSAHANGNIVFSIHAYADWKAYGGRYNLDDHVNKLYNTGVTWIFGEFADKHPEHPSCSWVDIDYVKLMTLCRDKRIGYLGWSWAGNGNDCNTSLTPLNLVSGNQDLEYTWLKSSTNDLTEWGKRLFTTPNVGIQATSVKGTFFP</sequence>
<keyword evidence="4 5" id="KW-0326">Glycosidase</keyword>
<keyword evidence="2 6" id="KW-0732">Signal</keyword>
<evidence type="ECO:0000259" key="7">
    <source>
        <dbReference type="PROSITE" id="PS51164"/>
    </source>
</evidence>
<keyword evidence="3 5" id="KW-0378">Hydrolase</keyword>
<evidence type="ECO:0000256" key="4">
    <source>
        <dbReference type="ARBA" id="ARBA00023295"/>
    </source>
</evidence>
<dbReference type="Proteomes" id="UP000663879">
    <property type="component" value="Unassembled WGS sequence"/>
</dbReference>
<dbReference type="PROSITE" id="PS51164">
    <property type="entry name" value="CBM1_2"/>
    <property type="match status" value="1"/>
</dbReference>
<evidence type="ECO:0000313" key="9">
    <source>
        <dbReference type="Proteomes" id="UP000663879"/>
    </source>
</evidence>
<feature type="signal peptide" evidence="6">
    <location>
        <begin position="1"/>
        <end position="17"/>
    </location>
</feature>
<dbReference type="GO" id="GO:0004553">
    <property type="term" value="F:hydrolase activity, hydrolyzing O-glycosyl compounds"/>
    <property type="evidence" value="ECO:0007669"/>
    <property type="project" value="InterPro"/>
</dbReference>
<dbReference type="Pfam" id="PF00734">
    <property type="entry name" value="CBM_1"/>
    <property type="match status" value="1"/>
</dbReference>
<dbReference type="PANTHER" id="PTHR34142:SF1">
    <property type="entry name" value="GLYCOSIDE HYDROLASE FAMILY 5 DOMAIN-CONTAINING PROTEIN"/>
    <property type="match status" value="1"/>
</dbReference>
<name>A0A813ZIB5_9BILA</name>